<reference evidence="5 6" key="1">
    <citation type="submission" date="2019-07" db="EMBL/GenBank/DDBJ databases">
        <title>Thalassofilum flectens gen. nov., sp. nov., a novel moderate thermophilic anaerobe from a shallow sea hot spring in Kunashir Island (Russia), representing a new family in the order Bacteroidales, and proposal of Thalassofilacea fam. nov.</title>
        <authorList>
            <person name="Kochetkova T.V."/>
            <person name="Podosokorskaya O.A."/>
            <person name="Novikov A."/>
            <person name="Elcheninov A.G."/>
            <person name="Toshchakov S.V."/>
            <person name="Kublanov I.V."/>
        </authorList>
    </citation>
    <scope>NUCLEOTIDE SEQUENCE [LARGE SCALE GENOMIC DNA]</scope>
    <source>
        <strain evidence="5 6">38-H</strain>
    </source>
</reference>
<sequence>MRLQGLLHLKKPLIIAIPVLIVFLFSCSGFEKILKSDDYEYKYKMALEYYKKKDHYRYVTLLEQLQNVYRGTFRADTIEFYLAMGYFNQGDYLLAGHQFDMFRKNYKRSAFTEDAEFMYAYCYYKSSPRPELDQTNTYAAIEAFTEYINRYPNTKRKTEVNKIMNELKDKLVEKSYLSSMLYYKIGDYKAAIVAIRNSINDYPQSKYREELMFHLLKASYLLADNSVESKRRERFQNTLDEYYSFISEFPESKYIDEAKKMYEASMKVLQNVN</sequence>
<dbReference type="InterPro" id="IPR039565">
    <property type="entry name" value="BamD-like"/>
</dbReference>
<accession>A0A7D4CQP3</accession>
<evidence type="ECO:0000256" key="2">
    <source>
        <dbReference type="ARBA" id="ARBA00023136"/>
    </source>
</evidence>
<organism evidence="5 6">
    <name type="scientific">Tenuifilum thalassicum</name>
    <dbReference type="NCBI Taxonomy" id="2590900"/>
    <lineage>
        <taxon>Bacteria</taxon>
        <taxon>Pseudomonadati</taxon>
        <taxon>Bacteroidota</taxon>
        <taxon>Bacteroidia</taxon>
        <taxon>Bacteroidales</taxon>
        <taxon>Tenuifilaceae</taxon>
        <taxon>Tenuifilum</taxon>
    </lineage>
</organism>
<keyword evidence="1" id="KW-0732">Signal</keyword>
<gene>
    <name evidence="5" type="primary">bamD</name>
    <name evidence="5" type="ORF">FHG85_04580</name>
</gene>
<dbReference type="EMBL" id="CP041345">
    <property type="protein sequence ID" value="QKG79565.1"/>
    <property type="molecule type" value="Genomic_DNA"/>
</dbReference>
<dbReference type="InterPro" id="IPR017689">
    <property type="entry name" value="BamD"/>
</dbReference>
<dbReference type="Proteomes" id="UP000500961">
    <property type="component" value="Chromosome"/>
</dbReference>
<dbReference type="Gene3D" id="1.25.40.10">
    <property type="entry name" value="Tetratricopeptide repeat domain"/>
    <property type="match status" value="1"/>
</dbReference>
<dbReference type="RefSeq" id="WP_173073414.1">
    <property type="nucleotide sequence ID" value="NZ_CP041345.1"/>
</dbReference>
<evidence type="ECO:0000313" key="6">
    <source>
        <dbReference type="Proteomes" id="UP000500961"/>
    </source>
</evidence>
<keyword evidence="2" id="KW-0472">Membrane</keyword>
<dbReference type="NCBIfam" id="TIGR03302">
    <property type="entry name" value="OM_YfiO"/>
    <property type="match status" value="1"/>
</dbReference>
<proteinExistence type="predicted"/>
<dbReference type="AlphaFoldDB" id="A0A7D4CQP3"/>
<evidence type="ECO:0000256" key="1">
    <source>
        <dbReference type="ARBA" id="ARBA00022729"/>
    </source>
</evidence>
<dbReference type="KEGG" id="ttz:FHG85_04580"/>
<evidence type="ECO:0000259" key="4">
    <source>
        <dbReference type="Pfam" id="PF13525"/>
    </source>
</evidence>
<feature type="domain" description="Outer membrane lipoprotein BamD-like" evidence="4">
    <location>
        <begin position="43"/>
        <end position="230"/>
    </location>
</feature>
<keyword evidence="3" id="KW-0998">Cell outer membrane</keyword>
<name>A0A7D4CQP3_9BACT</name>
<dbReference type="Pfam" id="PF13525">
    <property type="entry name" value="YfiO"/>
    <property type="match status" value="1"/>
</dbReference>
<dbReference type="InterPro" id="IPR011990">
    <property type="entry name" value="TPR-like_helical_dom_sf"/>
</dbReference>
<evidence type="ECO:0000313" key="5">
    <source>
        <dbReference type="EMBL" id="QKG79565.1"/>
    </source>
</evidence>
<evidence type="ECO:0000256" key="3">
    <source>
        <dbReference type="ARBA" id="ARBA00023237"/>
    </source>
</evidence>
<dbReference type="PROSITE" id="PS51257">
    <property type="entry name" value="PROKAR_LIPOPROTEIN"/>
    <property type="match status" value="1"/>
</dbReference>
<protein>
    <submittedName>
        <fullName evidence="5">Outer membrane protein assembly factor BamD</fullName>
    </submittedName>
</protein>
<keyword evidence="6" id="KW-1185">Reference proteome</keyword>